<dbReference type="AlphaFoldDB" id="A0AA96EUU3"/>
<dbReference type="GO" id="GO:0016758">
    <property type="term" value="F:hexosyltransferase activity"/>
    <property type="evidence" value="ECO:0007669"/>
    <property type="project" value="TreeGrafter"/>
</dbReference>
<dbReference type="Proteomes" id="UP001304515">
    <property type="component" value="Chromosome"/>
</dbReference>
<keyword evidence="5" id="KW-1185">Reference proteome</keyword>
<dbReference type="InterPro" id="IPR028098">
    <property type="entry name" value="Glyco_trans_4-like_N"/>
</dbReference>
<dbReference type="Pfam" id="PF00534">
    <property type="entry name" value="Glycos_transf_1"/>
    <property type="match status" value="1"/>
</dbReference>
<dbReference type="InterPro" id="IPR001296">
    <property type="entry name" value="Glyco_trans_1"/>
</dbReference>
<dbReference type="InterPro" id="IPR050194">
    <property type="entry name" value="Glycosyltransferase_grp1"/>
</dbReference>
<dbReference type="Gene3D" id="3.40.50.2000">
    <property type="entry name" value="Glycogen Phosphorylase B"/>
    <property type="match status" value="2"/>
</dbReference>
<accession>A0AA96F2D3</accession>
<name>A0AA96EUU3_9FLAO</name>
<keyword evidence="3" id="KW-0328">Glycosyltransferase</keyword>
<dbReference type="KEGG" id="fcj:RN605_05950"/>
<gene>
    <name evidence="4" type="ORF">RN605_05950</name>
    <name evidence="3" type="ORF">RN608_12650</name>
</gene>
<evidence type="ECO:0000313" key="3">
    <source>
        <dbReference type="EMBL" id="WNM18849.1"/>
    </source>
</evidence>
<sequence length="355" mass="40976">MVKKRILFLGETYRADAITWINGLKEFGDFEIVTWELKTNNKGLNRIYRLLELIKSILFIKKIAKNYHPDMIIAERTTSYGFLAAISGIKPIAIAQQGSSDLWPLNSPFYFLKKKLQDYAFKKADLIHAWGEIMAEHMMKSGVNMSKVMILPKGINLEYFEFNDNSELNYIDAVVTRSLETEYNHETILKAFSILKQKGIPFKLTIVGDGSNLIKLQNLTKQLNIDKEVKFTGRIKNDEIPFFLKKSNFYISMPITEGVSSSLFEAMACGCFPIVSHIDSNEKWIEQKVNGILVDSINASKLAEELEWSFNRKDYLRKVIILNRKFIEEKANYKINMKKIADNYQYLISTKKVSN</sequence>
<evidence type="ECO:0000313" key="4">
    <source>
        <dbReference type="EMBL" id="WNM22899.1"/>
    </source>
</evidence>
<dbReference type="EC" id="2.4.-.-" evidence="3"/>
<keyword evidence="3" id="KW-0808">Transferase</keyword>
<evidence type="ECO:0000313" key="5">
    <source>
        <dbReference type="Proteomes" id="UP001304515"/>
    </source>
</evidence>
<dbReference type="EMBL" id="CP134878">
    <property type="protein sequence ID" value="WNM18849.1"/>
    <property type="molecule type" value="Genomic_DNA"/>
</dbReference>
<evidence type="ECO:0000259" key="2">
    <source>
        <dbReference type="Pfam" id="PF13477"/>
    </source>
</evidence>
<dbReference type="PANTHER" id="PTHR45947:SF3">
    <property type="entry name" value="SULFOQUINOVOSYL TRANSFERASE SQD2"/>
    <property type="match status" value="1"/>
</dbReference>
<protein>
    <submittedName>
        <fullName evidence="3">Glycosyltransferase</fullName>
        <ecNumber evidence="3">2.4.-.-</ecNumber>
    </submittedName>
</protein>
<reference evidence="3 5" key="1">
    <citation type="submission" date="2023-09" db="EMBL/GenBank/DDBJ databases">
        <title>Flavobacterium sp. a novel bacteria isolate from Pepper rhizosphere.</title>
        <authorList>
            <person name="Peng Y."/>
            <person name="Lee J."/>
        </authorList>
    </citation>
    <scope>NUCLEOTIDE SEQUENCE</scope>
    <source>
        <strain evidence="3">PMR2A8</strain>
        <strain evidence="4 5">PMTSA4</strain>
    </source>
</reference>
<dbReference type="Pfam" id="PF13477">
    <property type="entry name" value="Glyco_trans_4_2"/>
    <property type="match status" value="1"/>
</dbReference>
<feature type="domain" description="Glycosyltransferase subfamily 4-like N-terminal" evidence="2">
    <location>
        <begin position="48"/>
        <end position="127"/>
    </location>
</feature>
<evidence type="ECO:0000259" key="1">
    <source>
        <dbReference type="Pfam" id="PF00534"/>
    </source>
</evidence>
<dbReference type="RefSeq" id="WP_313323077.1">
    <property type="nucleotide sequence ID" value="NZ_CP134878.1"/>
</dbReference>
<dbReference type="SUPFAM" id="SSF53756">
    <property type="entry name" value="UDP-Glycosyltransferase/glycogen phosphorylase"/>
    <property type="match status" value="1"/>
</dbReference>
<feature type="domain" description="Glycosyl transferase family 1" evidence="1">
    <location>
        <begin position="172"/>
        <end position="318"/>
    </location>
</feature>
<dbReference type="PANTHER" id="PTHR45947">
    <property type="entry name" value="SULFOQUINOVOSYL TRANSFERASE SQD2"/>
    <property type="match status" value="1"/>
</dbReference>
<organism evidence="3">
    <name type="scientific">Flavobacterium capsici</name>
    <dbReference type="NCBI Taxonomy" id="3075618"/>
    <lineage>
        <taxon>Bacteria</taxon>
        <taxon>Pseudomonadati</taxon>
        <taxon>Bacteroidota</taxon>
        <taxon>Flavobacteriia</taxon>
        <taxon>Flavobacteriales</taxon>
        <taxon>Flavobacteriaceae</taxon>
        <taxon>Flavobacterium</taxon>
    </lineage>
</organism>
<dbReference type="EMBL" id="CP134890">
    <property type="protein sequence ID" value="WNM22899.1"/>
    <property type="molecule type" value="Genomic_DNA"/>
</dbReference>
<accession>A0AA96EUU3</accession>
<proteinExistence type="predicted"/>